<gene>
    <name evidence="2" type="ORF">CPB83DRAFT_920449</name>
</gene>
<accession>A0A9P6E3P1</accession>
<evidence type="ECO:0000256" key="1">
    <source>
        <dbReference type="SAM" id="MobiDB-lite"/>
    </source>
</evidence>
<organism evidence="2 3">
    <name type="scientific">Crepidotus variabilis</name>
    <dbReference type="NCBI Taxonomy" id="179855"/>
    <lineage>
        <taxon>Eukaryota</taxon>
        <taxon>Fungi</taxon>
        <taxon>Dikarya</taxon>
        <taxon>Basidiomycota</taxon>
        <taxon>Agaricomycotina</taxon>
        <taxon>Agaricomycetes</taxon>
        <taxon>Agaricomycetidae</taxon>
        <taxon>Agaricales</taxon>
        <taxon>Agaricineae</taxon>
        <taxon>Crepidotaceae</taxon>
        <taxon>Crepidotus</taxon>
    </lineage>
</organism>
<sequence length="790" mass="87116">MSKNGSRSGNRGNEGKTGTRPGLPHLNREISQGSTYYRPSWSPYLPSAAPLPADVTDINITNTILLAFTNVVPSCIFWRCLVRSWCTSRHVRRWCNIPITSHLHDQNLSAMNLPAQALFERPRNLQLTANPILHRAPAPYLATKSLKVNTEQHLQTGNLQLNGYLDRNCEVVDCRLGDKKDKKKRKEKEKDRTRVGSGPNLTPAASLIEEYKLKEIERDRHKSIKSGSISNRWLAKLAKDRRSESLKRGDSTDSIPKEELLRRGEGGGGRISDGDIFELGERETQPSTPLHGEFGGWAFGRENGVDWSSSFDPLLKEEKKKEGLTQSLGRKVSVTRWRRGSASGPTSEEGHGSASGHTSERGSRKHTDADRLKKTRNEKPRHALPPKGGKGIWHLVRRLSVSTQDKSLMPPPPVPSLPSGIPPPVPPKKSRSRSRKAATRSTSPISSSDYASSSYRLHQEPLPPLSSQFVPSPPPKPTTDNNWSANFTRSSDPEIASLTLPPRRTPTKPTAKSPNVVLANTPRPFSMSMTLERTPLQEFNSESIRSGASGSPIIPTFSTEEPVNVFPKCLSGKLSYKLKASPTTPGSMMTGTNTSTSSPMDVNGNLFQFHSSSTRQHFYFLRVLSQNRLHLVQHATPNYLYLTYQSTSWSSALTLRSVRQQVSSRGILESQTLPSISIAKALVGWVLETGFAVVVAGLSITLAKDQVHTEAKGLIIQVPYRNHLWKDTPLPNYHPFLLLLLPAAELISPLQLLPTPFPVSPHNPSSIVQERPTHSGPALSPSKGITTASC</sequence>
<feature type="compositionally biased region" description="Pro residues" evidence="1">
    <location>
        <begin position="409"/>
        <end position="427"/>
    </location>
</feature>
<proteinExistence type="predicted"/>
<feature type="compositionally biased region" description="Low complexity" evidence="1">
    <location>
        <begin position="439"/>
        <end position="454"/>
    </location>
</feature>
<feature type="region of interest" description="Disordered" evidence="1">
    <location>
        <begin position="180"/>
        <end position="202"/>
    </location>
</feature>
<keyword evidence="3" id="KW-1185">Reference proteome</keyword>
<reference evidence="2" key="1">
    <citation type="submission" date="2020-11" db="EMBL/GenBank/DDBJ databases">
        <authorList>
            <consortium name="DOE Joint Genome Institute"/>
            <person name="Ahrendt S."/>
            <person name="Riley R."/>
            <person name="Andreopoulos W."/>
            <person name="Labutti K."/>
            <person name="Pangilinan J."/>
            <person name="Ruiz-Duenas F.J."/>
            <person name="Barrasa J.M."/>
            <person name="Sanchez-Garcia M."/>
            <person name="Camarero S."/>
            <person name="Miyauchi S."/>
            <person name="Serrano A."/>
            <person name="Linde D."/>
            <person name="Babiker R."/>
            <person name="Drula E."/>
            <person name="Ayuso-Fernandez I."/>
            <person name="Pacheco R."/>
            <person name="Padilla G."/>
            <person name="Ferreira P."/>
            <person name="Barriuso J."/>
            <person name="Kellner H."/>
            <person name="Castanera R."/>
            <person name="Alfaro M."/>
            <person name="Ramirez L."/>
            <person name="Pisabarro A.G."/>
            <person name="Kuo A."/>
            <person name="Tritt A."/>
            <person name="Lipzen A."/>
            <person name="He G."/>
            <person name="Yan M."/>
            <person name="Ng V."/>
            <person name="Cullen D."/>
            <person name="Martin F."/>
            <person name="Rosso M.-N."/>
            <person name="Henrissat B."/>
            <person name="Hibbett D."/>
            <person name="Martinez A.T."/>
            <person name="Grigoriev I.V."/>
        </authorList>
    </citation>
    <scope>NUCLEOTIDE SEQUENCE</scope>
    <source>
        <strain evidence="2">CBS 506.95</strain>
    </source>
</reference>
<evidence type="ECO:0000313" key="2">
    <source>
        <dbReference type="EMBL" id="KAF9521946.1"/>
    </source>
</evidence>
<dbReference type="Proteomes" id="UP000807306">
    <property type="component" value="Unassembled WGS sequence"/>
</dbReference>
<feature type="region of interest" description="Disordered" evidence="1">
    <location>
        <begin position="318"/>
        <end position="521"/>
    </location>
</feature>
<comment type="caution">
    <text evidence="2">The sequence shown here is derived from an EMBL/GenBank/DDBJ whole genome shotgun (WGS) entry which is preliminary data.</text>
</comment>
<feature type="compositionally biased region" description="Basic and acidic residues" evidence="1">
    <location>
        <begin position="358"/>
        <end position="381"/>
    </location>
</feature>
<feature type="region of interest" description="Disordered" evidence="1">
    <location>
        <begin position="763"/>
        <end position="790"/>
    </location>
</feature>
<feature type="compositionally biased region" description="Basic and acidic residues" evidence="1">
    <location>
        <begin position="240"/>
        <end position="265"/>
    </location>
</feature>
<feature type="compositionally biased region" description="Low complexity" evidence="1">
    <location>
        <begin position="1"/>
        <end position="11"/>
    </location>
</feature>
<name>A0A9P6E3P1_9AGAR</name>
<dbReference type="AlphaFoldDB" id="A0A9P6E3P1"/>
<feature type="region of interest" description="Disordered" evidence="1">
    <location>
        <begin position="1"/>
        <end position="26"/>
    </location>
</feature>
<feature type="compositionally biased region" description="Basic residues" evidence="1">
    <location>
        <begin position="428"/>
        <end position="438"/>
    </location>
</feature>
<protein>
    <submittedName>
        <fullName evidence="2">Uncharacterized protein</fullName>
    </submittedName>
</protein>
<feature type="region of interest" description="Disordered" evidence="1">
    <location>
        <begin position="240"/>
        <end position="276"/>
    </location>
</feature>
<dbReference type="EMBL" id="MU157972">
    <property type="protein sequence ID" value="KAF9521946.1"/>
    <property type="molecule type" value="Genomic_DNA"/>
</dbReference>
<feature type="compositionally biased region" description="Low complexity" evidence="1">
    <location>
        <begin position="496"/>
        <end position="514"/>
    </location>
</feature>
<feature type="compositionally biased region" description="Polar residues" evidence="1">
    <location>
        <begin position="478"/>
        <end position="490"/>
    </location>
</feature>
<evidence type="ECO:0000313" key="3">
    <source>
        <dbReference type="Proteomes" id="UP000807306"/>
    </source>
</evidence>